<keyword evidence="9" id="KW-1185">Reference proteome</keyword>
<dbReference type="Proteomes" id="UP001346149">
    <property type="component" value="Unassembled WGS sequence"/>
</dbReference>
<dbReference type="SMART" id="SM00385">
    <property type="entry name" value="CYCLIN"/>
    <property type="match status" value="1"/>
</dbReference>
<dbReference type="Pfam" id="PF02984">
    <property type="entry name" value="Cyclin_C"/>
    <property type="match status" value="1"/>
</dbReference>
<evidence type="ECO:0000313" key="9">
    <source>
        <dbReference type="Proteomes" id="UP001346149"/>
    </source>
</evidence>
<dbReference type="InterPro" id="IPR048258">
    <property type="entry name" value="Cyclins_cyclin-box"/>
</dbReference>
<dbReference type="CDD" id="cd20544">
    <property type="entry name" value="CYCLIN_AtCycD-like_rpt2"/>
    <property type="match status" value="1"/>
</dbReference>
<keyword evidence="4" id="KW-0131">Cell cycle</keyword>
<sequence>MAPHCAQGNEPNPPSAFLFDALCCSEQQWDLHLEEGGGLEECRHSDEDFDESPLTVLEQDLFWYDQELVFLTEKESANPLHESLGVDPTLGGARVEAVEWILEAQTHHGFSVLTAVLAVNCLDRVLSRFRLLADKPWTGQLAALACLSLAAKMEETRVPLLLDLQVEGTSFLFEAKTVQRMELLVLSALEWKMNPVTPVSFLDYFARRLRLKANLHWEFLRRSELILLSMISDGRSVSYLPSVIATAIMLHVVNSGDPSLELDYQRLLLDMLHIQKDQIDGCRKLISEHASQICRLRKRKLRSGSVPGSPKAVLEMCFSPRISNDSQLLTDSESKNTRAEAES</sequence>
<reference evidence="8 9" key="1">
    <citation type="journal article" date="2023" name="Hortic Res">
        <title>Pangenome of water caltrop reveals structural variations and asymmetric subgenome divergence after allopolyploidization.</title>
        <authorList>
            <person name="Zhang X."/>
            <person name="Chen Y."/>
            <person name="Wang L."/>
            <person name="Yuan Y."/>
            <person name="Fang M."/>
            <person name="Shi L."/>
            <person name="Lu R."/>
            <person name="Comes H.P."/>
            <person name="Ma Y."/>
            <person name="Chen Y."/>
            <person name="Huang G."/>
            <person name="Zhou Y."/>
            <person name="Zheng Z."/>
            <person name="Qiu Y."/>
        </authorList>
    </citation>
    <scope>NUCLEOTIDE SEQUENCE [LARGE SCALE GENOMIC DNA]</scope>
    <source>
        <strain evidence="8">F231</strain>
    </source>
</reference>
<dbReference type="EMBL" id="JAXQNO010000016">
    <property type="protein sequence ID" value="KAK4782585.1"/>
    <property type="molecule type" value="Genomic_DNA"/>
</dbReference>
<dbReference type="SMART" id="SM01332">
    <property type="entry name" value="Cyclin_C"/>
    <property type="match status" value="1"/>
</dbReference>
<accession>A0AAN7R037</accession>
<gene>
    <name evidence="8" type="ORF">SAY86_016687</name>
</gene>
<dbReference type="PANTHER" id="PTHR10177">
    <property type="entry name" value="CYCLINS"/>
    <property type="match status" value="1"/>
</dbReference>
<evidence type="ECO:0000256" key="3">
    <source>
        <dbReference type="ARBA" id="ARBA00023127"/>
    </source>
</evidence>
<evidence type="ECO:0000313" key="8">
    <source>
        <dbReference type="EMBL" id="KAK4782585.1"/>
    </source>
</evidence>
<evidence type="ECO:0000259" key="6">
    <source>
        <dbReference type="SMART" id="SM00385"/>
    </source>
</evidence>
<comment type="caution">
    <text evidence="8">The sequence shown here is derived from an EMBL/GenBank/DDBJ whole genome shotgun (WGS) entry which is preliminary data.</text>
</comment>
<dbReference type="InterPro" id="IPR013763">
    <property type="entry name" value="Cyclin-like_dom"/>
</dbReference>
<dbReference type="InterPro" id="IPR006671">
    <property type="entry name" value="Cyclin_N"/>
</dbReference>
<comment type="similarity">
    <text evidence="1">Belongs to the cyclin family. Cyclin D subfamily.</text>
</comment>
<dbReference type="InterPro" id="IPR039361">
    <property type="entry name" value="Cyclin"/>
</dbReference>
<dbReference type="Gene3D" id="1.10.472.10">
    <property type="entry name" value="Cyclin-like"/>
    <property type="match status" value="2"/>
</dbReference>
<dbReference type="GO" id="GO:0051301">
    <property type="term" value="P:cell division"/>
    <property type="evidence" value="ECO:0007669"/>
    <property type="project" value="UniProtKB-KW"/>
</dbReference>
<dbReference type="AlphaFoldDB" id="A0AAN7R037"/>
<evidence type="ECO:0000256" key="2">
    <source>
        <dbReference type="ARBA" id="ARBA00022618"/>
    </source>
</evidence>
<evidence type="ECO:0000259" key="7">
    <source>
        <dbReference type="SMART" id="SM01332"/>
    </source>
</evidence>
<evidence type="ECO:0000256" key="5">
    <source>
        <dbReference type="RuleBase" id="RU000383"/>
    </source>
</evidence>
<organism evidence="8 9">
    <name type="scientific">Trapa natans</name>
    <name type="common">Water chestnut</name>
    <dbReference type="NCBI Taxonomy" id="22666"/>
    <lineage>
        <taxon>Eukaryota</taxon>
        <taxon>Viridiplantae</taxon>
        <taxon>Streptophyta</taxon>
        <taxon>Embryophyta</taxon>
        <taxon>Tracheophyta</taxon>
        <taxon>Spermatophyta</taxon>
        <taxon>Magnoliopsida</taxon>
        <taxon>eudicotyledons</taxon>
        <taxon>Gunneridae</taxon>
        <taxon>Pentapetalae</taxon>
        <taxon>rosids</taxon>
        <taxon>malvids</taxon>
        <taxon>Myrtales</taxon>
        <taxon>Lythraceae</taxon>
        <taxon>Trapa</taxon>
    </lineage>
</organism>
<protein>
    <submittedName>
        <fullName evidence="8">Uncharacterized protein</fullName>
    </submittedName>
</protein>
<dbReference type="SUPFAM" id="SSF47954">
    <property type="entry name" value="Cyclin-like"/>
    <property type="match status" value="2"/>
</dbReference>
<evidence type="ECO:0000256" key="1">
    <source>
        <dbReference type="ARBA" id="ARBA00009065"/>
    </source>
</evidence>
<feature type="domain" description="Cyclin-like" evidence="6">
    <location>
        <begin position="99"/>
        <end position="187"/>
    </location>
</feature>
<proteinExistence type="inferred from homology"/>
<dbReference type="FunFam" id="1.10.472.10:FF:000060">
    <property type="entry name" value="D6-type cyclin"/>
    <property type="match status" value="1"/>
</dbReference>
<dbReference type="InterPro" id="IPR036915">
    <property type="entry name" value="Cyclin-like_sf"/>
</dbReference>
<dbReference type="InterPro" id="IPR004367">
    <property type="entry name" value="Cyclin_C-dom"/>
</dbReference>
<keyword evidence="3 5" id="KW-0195">Cyclin</keyword>
<name>A0AAN7R037_TRANT</name>
<keyword evidence="2" id="KW-0132">Cell division</keyword>
<evidence type="ECO:0000256" key="4">
    <source>
        <dbReference type="ARBA" id="ARBA00023306"/>
    </source>
</evidence>
<dbReference type="Pfam" id="PF00134">
    <property type="entry name" value="Cyclin_N"/>
    <property type="match status" value="1"/>
</dbReference>
<dbReference type="PROSITE" id="PS00292">
    <property type="entry name" value="CYCLINS"/>
    <property type="match status" value="1"/>
</dbReference>
<feature type="domain" description="Cyclin C-terminal" evidence="7">
    <location>
        <begin position="196"/>
        <end position="328"/>
    </location>
</feature>